<sequence>MDTLLTAEIYANSPRFRRRSSTFVDAIHDLPGKEEMAPAQLYSTESGRLFHSGRIVIATVGLPARGKTHTSVAVARYLRWLGVKTHVFHLGDYRRATLGPDQDVPEDYFFLNATPQSVLLRNKILKKCRDDIYHFLENEKGQVAIYDAVNAISQGRRSLAKEFAKKGIQTVFIESQCTDERIIQENVRRVKISSPDYKGWNDEDAVRDYLARINSRIPHFETMEEQDLHWIKMINAGERVHVNNCAFGYLSQRIVFYLLNLHIKSRQTYFARAGTTREEDSYKADADLSPAGHEYAKQMGDVLLRYREEERQKLIDQGASDAALKPLTIWTSTRRRTVQTSEYLASKGYRVRQRSQMSQMNPGVCEKMSERRIREEFPQEVTKHEADPYHHRYPRAESYHDLAVRMEPIILELEREENDLLIIAHESVLRVLYGYLMACNAADIPKLEFPRDEIIEIIPSSYNNVAKRIKIPNLPESMVPGSPEDIKIPVPPSGAVSPFSGIGTPNVNSGAATPQHPPAQPLNLKSTHVNPLDMADQLLAVRAGTCVGINWVERFISRQPQIKSQLSRPRDYRRVLCSNPAIIEPWFELVASVKAKYGILNEDTYNFDETGFQIGVGGSIKVVTAAEIRLNPIGRQPGDREWVTLIAAVSAGGWLVPPFFIFKGKNHNQAWYHNNPKDWRIAVSDNGWTTNEVGIAWLQHFIKHTTQRTVGGHRLLILDGHESHNSIRFQDICKENNIITLCMPAHASHILQPLDVGCFSPLKRAYKKEVGALANSHINHIDKLAFLAAFLAVYQGVFSSDNIKAGFRATGLVPLDPGAVLSKLEIKPRTPSPPLPTTPWDPRTPSNAFELQAQSTLIKNRIRTHAGSSPTALVTMVQQMQKGAEMLVHTGTILAGEIVKLQAANAAAAERRSRKRKRIQRGGTLTQEEAEDIVAQRDAVVLAGEPWDAYNYSPATRNVKPATIHSQSGNATAVSHDNGTYYLGPGSQISLDFGVEVGGWISLNVDRSGSTNSSTPHISLAFAESPAFVRAISDDTGAAPTQDWDQALNVTLPQGSTFYATPIERFRGGFRFLTINAFTHVAISNVTCKIGFAPNTPNLRAYGGHFYTPNDDLLVRTWYAGAYTVQTNIAPKDTGRWLPQVRPGWAYNNSIGITGPLLVDGAKRDRAIWPGDLGIQGTTAFLGLGHDGLESVYNALETLFYYQNATTGRFPFAGPATGSFRNGAQSDTYHVWSLIAMFNYAIWTSDQAWLETHWGNITHGLDFILNGLDNEVGLHEQTKPNDWARQGGGGYNSALNALDYHALASFASLADHLANGPNETLRANTSLQEESRQWSAAAARLKTAFNHLLWDESASLYKDNITTTLHPQDGNALALLYNLTTTPYQSSALSHALTTFHGPIGPLTPELPDTISPFISSIEVLSHFAASRPSRALALTRTLWGYLLDSPLMTGSTLAEGLSANGSLHYRGNAGYKNDAAYTSLSHGWSSGPTVALTSHVGGLEIVAWRTWRFRPQSDGKVRRVQTAFESPMGGFESQWHITDGVSGGGTFDFEAKLTTAGGMIGTVDLVWRCEVVRVDGEVYSRGVLEGGGERTVSARGCVWGDEDQ</sequence>
<dbReference type="FunFam" id="3.40.50.1240:FF:000031">
    <property type="entry name" value="6-phosphofructo-2-kinase/fructose-2, 6-bisphosphatase"/>
    <property type="match status" value="1"/>
</dbReference>
<feature type="domain" description="DDE-1" evidence="4">
    <location>
        <begin position="640"/>
        <end position="807"/>
    </location>
</feature>
<organism evidence="7 8">
    <name type="scientific">Ascochyta lentis</name>
    <dbReference type="NCBI Taxonomy" id="205686"/>
    <lineage>
        <taxon>Eukaryota</taxon>
        <taxon>Fungi</taxon>
        <taxon>Dikarya</taxon>
        <taxon>Ascomycota</taxon>
        <taxon>Pezizomycotina</taxon>
        <taxon>Dothideomycetes</taxon>
        <taxon>Pleosporomycetidae</taxon>
        <taxon>Pleosporales</taxon>
        <taxon>Pleosporineae</taxon>
        <taxon>Didymellaceae</taxon>
        <taxon>Ascochyta</taxon>
    </lineage>
</organism>
<protein>
    <submittedName>
        <fullName evidence="7">Uncharacterized protein</fullName>
    </submittedName>
</protein>
<comment type="caution">
    <text evidence="7">The sequence shown here is derived from an EMBL/GenBank/DDBJ whole genome shotgun (WGS) entry which is preliminary data.</text>
</comment>
<dbReference type="InterPro" id="IPR035396">
    <property type="entry name" value="Bac_rhamnosid6H"/>
</dbReference>
<dbReference type="InterPro" id="IPR013078">
    <property type="entry name" value="His_Pase_superF_clade-1"/>
</dbReference>
<dbReference type="GO" id="GO:0003873">
    <property type="term" value="F:6-phosphofructo-2-kinase activity"/>
    <property type="evidence" value="ECO:0007669"/>
    <property type="project" value="InterPro"/>
</dbReference>
<dbReference type="SMART" id="SM00855">
    <property type="entry name" value="PGAM"/>
    <property type="match status" value="1"/>
</dbReference>
<dbReference type="PANTHER" id="PTHR10606">
    <property type="entry name" value="6-PHOSPHOFRUCTO-2-KINASE/FRUCTOSE-2,6-BISPHOSPHATASE"/>
    <property type="match status" value="1"/>
</dbReference>
<dbReference type="OrthoDB" id="267323at2759"/>
<keyword evidence="1" id="KW-0547">Nucleotide-binding</keyword>
<reference evidence="7" key="2">
    <citation type="submission" date="2020-09" db="EMBL/GenBank/DDBJ databases">
        <title>Reference genome assembly for Australian Ascochyta lentis isolate Al4.</title>
        <authorList>
            <person name="Lee R.C."/>
            <person name="Farfan-Caceres L.M."/>
            <person name="Debler J.W."/>
            <person name="Williams A.H."/>
            <person name="Henares B.M."/>
        </authorList>
    </citation>
    <scope>NUCLEOTIDE SEQUENCE</scope>
    <source>
        <strain evidence="7">Al4</strain>
    </source>
</reference>
<dbReference type="GO" id="GO:0006000">
    <property type="term" value="P:fructose metabolic process"/>
    <property type="evidence" value="ECO:0007669"/>
    <property type="project" value="InterPro"/>
</dbReference>
<dbReference type="SUPFAM" id="SSF53254">
    <property type="entry name" value="Phosphoglycerate mutase-like"/>
    <property type="match status" value="1"/>
</dbReference>
<dbReference type="Pfam" id="PF17389">
    <property type="entry name" value="Bac_rhamnosid6H"/>
    <property type="match status" value="1"/>
</dbReference>
<dbReference type="GO" id="GO:0005829">
    <property type="term" value="C:cytosol"/>
    <property type="evidence" value="ECO:0007669"/>
    <property type="project" value="TreeGrafter"/>
</dbReference>
<name>A0A8H7MFA8_9PLEO</name>
<dbReference type="InterPro" id="IPR029033">
    <property type="entry name" value="His_PPase_superfam"/>
</dbReference>
<reference evidence="7" key="1">
    <citation type="submission" date="2018-12" db="EMBL/GenBank/DDBJ databases">
        <authorList>
            <person name="Syme R.A."/>
            <person name="Farfan-Caceres L."/>
            <person name="Lichtenzveig J."/>
        </authorList>
    </citation>
    <scope>NUCLEOTIDE SEQUENCE</scope>
    <source>
        <strain evidence="7">Al4</strain>
    </source>
</reference>
<dbReference type="EMBL" id="RZGK01000017">
    <property type="protein sequence ID" value="KAF9692873.1"/>
    <property type="molecule type" value="Genomic_DNA"/>
</dbReference>
<evidence type="ECO:0000313" key="7">
    <source>
        <dbReference type="EMBL" id="KAF9692873.1"/>
    </source>
</evidence>
<dbReference type="Proteomes" id="UP000651452">
    <property type="component" value="Unassembled WGS sequence"/>
</dbReference>
<dbReference type="SUPFAM" id="SSF52540">
    <property type="entry name" value="P-loop containing nucleoside triphosphate hydrolases"/>
    <property type="match status" value="1"/>
</dbReference>
<gene>
    <name evidence="7" type="ORF">EKO04_009316</name>
</gene>
<dbReference type="Gene3D" id="1.50.10.10">
    <property type="match status" value="1"/>
</dbReference>
<accession>A0A8H7MFA8</accession>
<evidence type="ECO:0000259" key="4">
    <source>
        <dbReference type="Pfam" id="PF03184"/>
    </source>
</evidence>
<evidence type="ECO:0000256" key="2">
    <source>
        <dbReference type="ARBA" id="ARBA00022840"/>
    </source>
</evidence>
<dbReference type="InterPro" id="IPR004875">
    <property type="entry name" value="DDE_SF_endonuclease_dom"/>
</dbReference>
<dbReference type="InterPro" id="IPR035398">
    <property type="entry name" value="Bac_rhamnosid_C"/>
</dbReference>
<dbReference type="Pfam" id="PF17390">
    <property type="entry name" value="Bac_rhamnosid_C"/>
    <property type="match status" value="1"/>
</dbReference>
<dbReference type="InterPro" id="IPR036397">
    <property type="entry name" value="RNaseH_sf"/>
</dbReference>
<proteinExistence type="predicted"/>
<dbReference type="Gene3D" id="3.40.50.1240">
    <property type="entry name" value="Phosphoglycerate mutase-like"/>
    <property type="match status" value="1"/>
</dbReference>
<dbReference type="InterPro" id="IPR003094">
    <property type="entry name" value="6Pfruct_kin"/>
</dbReference>
<dbReference type="InterPro" id="IPR012341">
    <property type="entry name" value="6hp_glycosidase-like_sf"/>
</dbReference>
<dbReference type="GO" id="GO:0005524">
    <property type="term" value="F:ATP binding"/>
    <property type="evidence" value="ECO:0007669"/>
    <property type="project" value="UniProtKB-KW"/>
</dbReference>
<evidence type="ECO:0000259" key="3">
    <source>
        <dbReference type="Pfam" id="PF01591"/>
    </source>
</evidence>
<dbReference type="CDD" id="cd07040">
    <property type="entry name" value="HP"/>
    <property type="match status" value="1"/>
</dbReference>
<dbReference type="Gene3D" id="3.30.420.10">
    <property type="entry name" value="Ribonuclease H-like superfamily/Ribonuclease H"/>
    <property type="match status" value="1"/>
</dbReference>
<dbReference type="FunFam" id="3.40.50.300:FF:001280">
    <property type="entry name" value="Related to 6-phosphofructo-2-kinase"/>
    <property type="match status" value="1"/>
</dbReference>
<evidence type="ECO:0000259" key="6">
    <source>
        <dbReference type="Pfam" id="PF17390"/>
    </source>
</evidence>
<dbReference type="Gene3D" id="3.40.50.300">
    <property type="entry name" value="P-loop containing nucleotide triphosphate hydrolases"/>
    <property type="match status" value="1"/>
</dbReference>
<dbReference type="PRINTS" id="PR00991">
    <property type="entry name" value="6PFRUCTKNASE"/>
</dbReference>
<dbReference type="Pfam" id="PF01591">
    <property type="entry name" value="6PF2K"/>
    <property type="match status" value="1"/>
</dbReference>
<feature type="domain" description="Alpha-L-rhamnosidase six-hairpin glycosidase" evidence="5">
    <location>
        <begin position="1158"/>
        <end position="1393"/>
    </location>
</feature>
<dbReference type="PANTHER" id="PTHR10606:SF39">
    <property type="entry name" value="6-PHOSPHOFRUCTO-2-KINASE_FRUCTOSE-2,6-BISPHOSPHATASE YLR345W-RELATED"/>
    <property type="match status" value="1"/>
</dbReference>
<dbReference type="Pfam" id="PF00300">
    <property type="entry name" value="His_Phos_1"/>
    <property type="match status" value="1"/>
</dbReference>
<dbReference type="InterPro" id="IPR027417">
    <property type="entry name" value="P-loop_NTPase"/>
</dbReference>
<evidence type="ECO:0000313" key="8">
    <source>
        <dbReference type="Proteomes" id="UP000651452"/>
    </source>
</evidence>
<dbReference type="GO" id="GO:0006003">
    <property type="term" value="P:fructose 2,6-bisphosphate metabolic process"/>
    <property type="evidence" value="ECO:0007669"/>
    <property type="project" value="InterPro"/>
</dbReference>
<dbReference type="InterPro" id="IPR008928">
    <property type="entry name" value="6-hairpin_glycosidase_sf"/>
</dbReference>
<feature type="domain" description="6-phosphofructo-2-kinase" evidence="3">
    <location>
        <begin position="45"/>
        <end position="264"/>
    </location>
</feature>
<keyword evidence="8" id="KW-1185">Reference proteome</keyword>
<keyword evidence="2" id="KW-0067">ATP-binding</keyword>
<evidence type="ECO:0000256" key="1">
    <source>
        <dbReference type="ARBA" id="ARBA00022741"/>
    </source>
</evidence>
<evidence type="ECO:0000259" key="5">
    <source>
        <dbReference type="Pfam" id="PF17389"/>
    </source>
</evidence>
<dbReference type="InterPro" id="IPR013079">
    <property type="entry name" value="6Phosfructo_kin"/>
</dbReference>
<dbReference type="GO" id="GO:0003676">
    <property type="term" value="F:nucleic acid binding"/>
    <property type="evidence" value="ECO:0007669"/>
    <property type="project" value="InterPro"/>
</dbReference>
<dbReference type="Pfam" id="PF03184">
    <property type="entry name" value="DDE_1"/>
    <property type="match status" value="1"/>
</dbReference>
<dbReference type="GO" id="GO:0004331">
    <property type="term" value="F:fructose-2,6-bisphosphate 2-phosphatase activity"/>
    <property type="evidence" value="ECO:0007669"/>
    <property type="project" value="TreeGrafter"/>
</dbReference>
<feature type="domain" description="Alpha-L-rhamnosidase C-terminal" evidence="6">
    <location>
        <begin position="1504"/>
        <end position="1541"/>
    </location>
</feature>
<dbReference type="SUPFAM" id="SSF48208">
    <property type="entry name" value="Six-hairpin glycosidases"/>
    <property type="match status" value="1"/>
</dbReference>